<feature type="compositionally biased region" description="Polar residues" evidence="1">
    <location>
        <begin position="1"/>
        <end position="12"/>
    </location>
</feature>
<name>B9GB37_ORYSJ</name>
<reference evidence="2" key="1">
    <citation type="journal article" date="2005" name="PLoS Biol.">
        <title>The genomes of Oryza sativa: a history of duplications.</title>
        <authorList>
            <person name="Yu J."/>
            <person name="Wang J."/>
            <person name="Lin W."/>
            <person name="Li S."/>
            <person name="Li H."/>
            <person name="Zhou J."/>
            <person name="Ni P."/>
            <person name="Dong W."/>
            <person name="Hu S."/>
            <person name="Zeng C."/>
            <person name="Zhang J."/>
            <person name="Zhang Y."/>
            <person name="Li R."/>
            <person name="Xu Z."/>
            <person name="Li S."/>
            <person name="Li X."/>
            <person name="Zheng H."/>
            <person name="Cong L."/>
            <person name="Lin L."/>
            <person name="Yin J."/>
            <person name="Geng J."/>
            <person name="Li G."/>
            <person name="Shi J."/>
            <person name="Liu J."/>
            <person name="Lv H."/>
            <person name="Li J."/>
            <person name="Wang J."/>
            <person name="Deng Y."/>
            <person name="Ran L."/>
            <person name="Shi X."/>
            <person name="Wang X."/>
            <person name="Wu Q."/>
            <person name="Li C."/>
            <person name="Ren X."/>
            <person name="Wang J."/>
            <person name="Wang X."/>
            <person name="Li D."/>
            <person name="Liu D."/>
            <person name="Zhang X."/>
            <person name="Ji Z."/>
            <person name="Zhao W."/>
            <person name="Sun Y."/>
            <person name="Zhang Z."/>
            <person name="Bao J."/>
            <person name="Han Y."/>
            <person name="Dong L."/>
            <person name="Ji J."/>
            <person name="Chen P."/>
            <person name="Wu S."/>
            <person name="Liu J."/>
            <person name="Xiao Y."/>
            <person name="Bu D."/>
            <person name="Tan J."/>
            <person name="Yang L."/>
            <person name="Ye C."/>
            <person name="Zhang J."/>
            <person name="Xu J."/>
            <person name="Zhou Y."/>
            <person name="Yu Y."/>
            <person name="Zhang B."/>
            <person name="Zhuang S."/>
            <person name="Wei H."/>
            <person name="Liu B."/>
            <person name="Lei M."/>
            <person name="Yu H."/>
            <person name="Li Y."/>
            <person name="Xu H."/>
            <person name="Wei S."/>
            <person name="He X."/>
            <person name="Fang L."/>
            <person name="Zhang Z."/>
            <person name="Zhang Y."/>
            <person name="Huang X."/>
            <person name="Su Z."/>
            <person name="Tong W."/>
            <person name="Li J."/>
            <person name="Tong Z."/>
            <person name="Li S."/>
            <person name="Ye J."/>
            <person name="Wang L."/>
            <person name="Fang L."/>
            <person name="Lei T."/>
            <person name="Chen C."/>
            <person name="Chen H."/>
            <person name="Xu Z."/>
            <person name="Li H."/>
            <person name="Huang H."/>
            <person name="Zhang F."/>
            <person name="Xu H."/>
            <person name="Li N."/>
            <person name="Zhao C."/>
            <person name="Li S."/>
            <person name="Dong L."/>
            <person name="Huang Y."/>
            <person name="Li L."/>
            <person name="Xi Y."/>
            <person name="Qi Q."/>
            <person name="Li W."/>
            <person name="Zhang B."/>
            <person name="Hu W."/>
            <person name="Zhang Y."/>
            <person name="Tian X."/>
            <person name="Jiao Y."/>
            <person name="Liang X."/>
            <person name="Jin J."/>
            <person name="Gao L."/>
            <person name="Zheng W."/>
            <person name="Hao B."/>
            <person name="Liu S."/>
            <person name="Wang W."/>
            <person name="Yuan L."/>
            <person name="Cao M."/>
            <person name="McDermott J."/>
            <person name="Samudrala R."/>
            <person name="Wang J."/>
            <person name="Wong G.K."/>
            <person name="Yang H."/>
        </authorList>
    </citation>
    <scope>NUCLEOTIDE SEQUENCE [LARGE SCALE GENOMIC DNA]</scope>
</reference>
<dbReference type="Gene3D" id="3.40.50.2000">
    <property type="entry name" value="Glycogen Phosphorylase B"/>
    <property type="match status" value="1"/>
</dbReference>
<accession>B9GB37</accession>
<organism evidence="2">
    <name type="scientific">Oryza sativa subsp. japonica</name>
    <name type="common">Rice</name>
    <dbReference type="NCBI Taxonomy" id="39947"/>
    <lineage>
        <taxon>Eukaryota</taxon>
        <taxon>Viridiplantae</taxon>
        <taxon>Streptophyta</taxon>
        <taxon>Embryophyta</taxon>
        <taxon>Tracheophyta</taxon>
        <taxon>Spermatophyta</taxon>
        <taxon>Magnoliopsida</taxon>
        <taxon>Liliopsida</taxon>
        <taxon>Poales</taxon>
        <taxon>Poaceae</taxon>
        <taxon>BOP clade</taxon>
        <taxon>Oryzoideae</taxon>
        <taxon>Oryzeae</taxon>
        <taxon>Oryzinae</taxon>
        <taxon>Oryza</taxon>
        <taxon>Oryza sativa</taxon>
    </lineage>
</organism>
<proteinExistence type="predicted"/>
<sequence>MAHLASPTSDPTRSPVRGSAPLTSSPTSCSDGSSRGCSSSMSLASPAPSRTRPCRSARLPQEPHASPSPCSPRRGTPPPLCRAPPELFAYIRKLALGLELVGVWFLWALRNAGERLPEGYEARVTGHSVVETGWVP</sequence>
<dbReference type="SUPFAM" id="SSF53756">
    <property type="entry name" value="UDP-Glycosyltransferase/glycogen phosphorylase"/>
    <property type="match status" value="1"/>
</dbReference>
<protein>
    <submittedName>
        <fullName evidence="2">Uncharacterized protein</fullName>
    </submittedName>
</protein>
<dbReference type="EMBL" id="CM000148">
    <property type="protein sequence ID" value="EEE52243.1"/>
    <property type="molecule type" value="Genomic_DNA"/>
</dbReference>
<dbReference type="Proteomes" id="UP000007752">
    <property type="component" value="Chromosome 11"/>
</dbReference>
<evidence type="ECO:0000256" key="1">
    <source>
        <dbReference type="SAM" id="MobiDB-lite"/>
    </source>
</evidence>
<feature type="compositionally biased region" description="Low complexity" evidence="1">
    <location>
        <begin position="24"/>
        <end position="49"/>
    </location>
</feature>
<feature type="region of interest" description="Disordered" evidence="1">
    <location>
        <begin position="1"/>
        <end position="78"/>
    </location>
</feature>
<dbReference type="AlphaFoldDB" id="B9GB37"/>
<reference evidence="2" key="2">
    <citation type="submission" date="2008-12" db="EMBL/GenBank/DDBJ databases">
        <title>Improved gene annotation of the rice (Oryza sativa) genomes.</title>
        <authorList>
            <person name="Wang J."/>
            <person name="Li R."/>
            <person name="Fan W."/>
            <person name="Huang Q."/>
            <person name="Zhang J."/>
            <person name="Zhou Y."/>
            <person name="Hu Y."/>
            <person name="Zi S."/>
            <person name="Li J."/>
            <person name="Ni P."/>
            <person name="Zheng H."/>
            <person name="Zhang Y."/>
            <person name="Zhao M."/>
            <person name="Hao Q."/>
            <person name="McDermott J."/>
            <person name="Samudrala R."/>
            <person name="Kristiansen K."/>
            <person name="Wong G.K.-S."/>
        </authorList>
    </citation>
    <scope>NUCLEOTIDE SEQUENCE</scope>
</reference>
<evidence type="ECO:0000313" key="2">
    <source>
        <dbReference type="EMBL" id="EEE52243.1"/>
    </source>
</evidence>
<gene>
    <name evidence="2" type="ORF">OsJ_34185</name>
</gene>